<accession>A0A1K2I2J4</accession>
<dbReference type="AlphaFoldDB" id="A0A1K2I2J4"/>
<sequence>MRFLARLVSDDGGLLVTFPDLPEAVTGGANLDEALNNAAEALDLTVLNYVVDRRPLPAPSSRPLQDGTLRWIDVSASAMAKIAFIEAFQASGMTRVGLAARLGASENEVRRMLNPNYPSKLTTLETGLRALGKRFVISTEAAA</sequence>
<reference evidence="1 2" key="1">
    <citation type="submission" date="2016-11" db="EMBL/GenBank/DDBJ databases">
        <authorList>
            <person name="Jaros S."/>
            <person name="Januszkiewicz K."/>
            <person name="Wedrychowicz H."/>
        </authorList>
    </citation>
    <scope>NUCLEOTIDE SEQUENCE [LARGE SCALE GENOMIC DNA]</scope>
    <source>
        <strain evidence="1 2">ATCC 23634</strain>
    </source>
</reference>
<keyword evidence="2" id="KW-1185">Reference proteome</keyword>
<dbReference type="SUPFAM" id="SSF143100">
    <property type="entry name" value="TTHA1013/TTHA0281-like"/>
    <property type="match status" value="1"/>
</dbReference>
<dbReference type="RefSeq" id="WP_072346003.1">
    <property type="nucleotide sequence ID" value="NZ_FPKU01000003.1"/>
</dbReference>
<dbReference type="GO" id="GO:0003677">
    <property type="term" value="F:DNA binding"/>
    <property type="evidence" value="ECO:0007669"/>
    <property type="project" value="InterPro"/>
</dbReference>
<dbReference type="OrthoDB" id="9807959at2"/>
<dbReference type="Gene3D" id="3.30.160.250">
    <property type="match status" value="1"/>
</dbReference>
<dbReference type="Proteomes" id="UP000183447">
    <property type="component" value="Unassembled WGS sequence"/>
</dbReference>
<gene>
    <name evidence="1" type="ORF">SAMN02983003_3625</name>
</gene>
<organism evidence="1 2">
    <name type="scientific">Devosia enhydra</name>
    <dbReference type="NCBI Taxonomy" id="665118"/>
    <lineage>
        <taxon>Bacteria</taxon>
        <taxon>Pseudomonadati</taxon>
        <taxon>Pseudomonadota</taxon>
        <taxon>Alphaproteobacteria</taxon>
        <taxon>Hyphomicrobiales</taxon>
        <taxon>Devosiaceae</taxon>
        <taxon>Devosia</taxon>
    </lineage>
</organism>
<evidence type="ECO:0000313" key="2">
    <source>
        <dbReference type="Proteomes" id="UP000183447"/>
    </source>
</evidence>
<dbReference type="InterPro" id="IPR010982">
    <property type="entry name" value="Lambda_DNA-bd_dom_sf"/>
</dbReference>
<evidence type="ECO:0000313" key="1">
    <source>
        <dbReference type="EMBL" id="SFZ86443.1"/>
    </source>
</evidence>
<dbReference type="SUPFAM" id="SSF47413">
    <property type="entry name" value="lambda repressor-like DNA-binding domains"/>
    <property type="match status" value="1"/>
</dbReference>
<proteinExistence type="predicted"/>
<name>A0A1K2I2J4_9HYPH</name>
<dbReference type="InterPro" id="IPR035069">
    <property type="entry name" value="TTHA1013/TTHA0281-like"/>
</dbReference>
<protein>
    <submittedName>
        <fullName evidence="1">Antitoxin HicB</fullName>
    </submittedName>
</protein>
<dbReference type="STRING" id="665118.SAMN02983003_3625"/>
<dbReference type="EMBL" id="FPKU01000003">
    <property type="protein sequence ID" value="SFZ86443.1"/>
    <property type="molecule type" value="Genomic_DNA"/>
</dbReference>